<gene>
    <name evidence="7" type="ORF">Moror_4446</name>
</gene>
<feature type="domain" description="DNA endonuclease activator Ctp1 C-terminal" evidence="6">
    <location>
        <begin position="510"/>
        <end position="624"/>
    </location>
</feature>
<keyword evidence="2" id="KW-0227">DNA damage</keyword>
<organism evidence="7 8">
    <name type="scientific">Moniliophthora roreri (strain MCA 2997)</name>
    <name type="common">Cocoa frosty pod rot fungus</name>
    <name type="synonym">Crinipellis roreri</name>
    <dbReference type="NCBI Taxonomy" id="1381753"/>
    <lineage>
        <taxon>Eukaryota</taxon>
        <taxon>Fungi</taxon>
        <taxon>Dikarya</taxon>
        <taxon>Basidiomycota</taxon>
        <taxon>Agaricomycotina</taxon>
        <taxon>Agaricomycetes</taxon>
        <taxon>Agaricomycetidae</taxon>
        <taxon>Agaricales</taxon>
        <taxon>Marasmiineae</taxon>
        <taxon>Marasmiaceae</taxon>
        <taxon>Moniliophthora</taxon>
    </lineage>
</organism>
<accession>V2X049</accession>
<feature type="compositionally biased region" description="Low complexity" evidence="5">
    <location>
        <begin position="436"/>
        <end position="448"/>
    </location>
</feature>
<dbReference type="OrthoDB" id="5801062at2759"/>
<dbReference type="PANTHER" id="PTHR15107">
    <property type="entry name" value="RETINOBLASTOMA BINDING PROTEIN 8"/>
    <property type="match status" value="1"/>
</dbReference>
<dbReference type="Proteomes" id="UP000017559">
    <property type="component" value="Unassembled WGS sequence"/>
</dbReference>
<evidence type="ECO:0000256" key="3">
    <source>
        <dbReference type="ARBA" id="ARBA00023242"/>
    </source>
</evidence>
<keyword evidence="4" id="KW-0175">Coiled coil</keyword>
<comment type="subcellular location">
    <subcellularLocation>
        <location evidence="1">Nucleus</location>
    </subcellularLocation>
</comment>
<dbReference type="GO" id="GO:0003684">
    <property type="term" value="F:damaged DNA binding"/>
    <property type="evidence" value="ECO:0007669"/>
    <property type="project" value="TreeGrafter"/>
</dbReference>
<keyword evidence="8" id="KW-1185">Reference proteome</keyword>
<name>V2X049_MONRO</name>
<dbReference type="AlphaFoldDB" id="V2X049"/>
<feature type="coiled-coil region" evidence="4">
    <location>
        <begin position="80"/>
        <end position="125"/>
    </location>
</feature>
<evidence type="ECO:0000259" key="6">
    <source>
        <dbReference type="Pfam" id="PF08573"/>
    </source>
</evidence>
<dbReference type="PANTHER" id="PTHR15107:SF0">
    <property type="entry name" value="DNA ENDONUCLEASE ACTIVATOR CTP1 C-TERMINAL DOMAIN-CONTAINING PROTEIN"/>
    <property type="match status" value="1"/>
</dbReference>
<evidence type="ECO:0000256" key="2">
    <source>
        <dbReference type="ARBA" id="ARBA00022763"/>
    </source>
</evidence>
<proteinExistence type="predicted"/>
<feature type="compositionally biased region" description="Polar residues" evidence="5">
    <location>
        <begin position="265"/>
        <end position="280"/>
    </location>
</feature>
<reference evidence="7 8" key="1">
    <citation type="journal article" date="2014" name="BMC Genomics">
        <title>Genome and secretome analysis of the hemibiotrophic fungal pathogen, Moniliophthora roreri, which causes frosty pod rot disease of cacao: mechanisms of the biotrophic and necrotrophic phases.</title>
        <authorList>
            <person name="Meinhardt L.W."/>
            <person name="Costa G.G.L."/>
            <person name="Thomazella D.P.T."/>
            <person name="Teixeira P.J.P.L."/>
            <person name="Carazzolle M.F."/>
            <person name="Schuster S.C."/>
            <person name="Carlson J.E."/>
            <person name="Guiltinan M.J."/>
            <person name="Mieczkowski P."/>
            <person name="Farmer A."/>
            <person name="Ramaraj T."/>
            <person name="Crozier J."/>
            <person name="Davis R.E."/>
            <person name="Shao J."/>
            <person name="Melnick R.L."/>
            <person name="Pereira G.A.G."/>
            <person name="Bailey B.A."/>
        </authorList>
    </citation>
    <scope>NUCLEOTIDE SEQUENCE [LARGE SCALE GENOMIC DNA]</scope>
    <source>
        <strain evidence="7 8">MCA 2997</strain>
    </source>
</reference>
<dbReference type="Pfam" id="PF08573">
    <property type="entry name" value="SAE2"/>
    <property type="match status" value="1"/>
</dbReference>
<feature type="compositionally biased region" description="Basic and acidic residues" evidence="5">
    <location>
        <begin position="394"/>
        <end position="423"/>
    </location>
</feature>
<comment type="caution">
    <text evidence="7">The sequence shown here is derived from an EMBL/GenBank/DDBJ whole genome shotgun (WGS) entry which is preliminary data.</text>
</comment>
<evidence type="ECO:0000256" key="4">
    <source>
        <dbReference type="SAM" id="Coils"/>
    </source>
</evidence>
<feature type="region of interest" description="Disordered" evidence="5">
    <location>
        <begin position="363"/>
        <end position="492"/>
    </location>
</feature>
<feature type="compositionally biased region" description="Basic residues" evidence="5">
    <location>
        <begin position="563"/>
        <end position="577"/>
    </location>
</feature>
<evidence type="ECO:0000313" key="8">
    <source>
        <dbReference type="Proteomes" id="UP000017559"/>
    </source>
</evidence>
<feature type="compositionally biased region" description="Basic and acidic residues" evidence="5">
    <location>
        <begin position="631"/>
        <end position="647"/>
    </location>
</feature>
<keyword evidence="3" id="KW-0539">Nucleus</keyword>
<feature type="region of interest" description="Disordered" evidence="5">
    <location>
        <begin position="543"/>
        <end position="597"/>
    </location>
</feature>
<dbReference type="GO" id="GO:0010792">
    <property type="term" value="P:DNA double-strand break processing involved in repair via single-strand annealing"/>
    <property type="evidence" value="ECO:0007669"/>
    <property type="project" value="TreeGrafter"/>
</dbReference>
<protein>
    <recommendedName>
        <fullName evidence="6">DNA endonuclease activator Ctp1 C-terminal domain-containing protein</fullName>
    </recommendedName>
</protein>
<dbReference type="InterPro" id="IPR033316">
    <property type="entry name" value="RBBP8-like"/>
</dbReference>
<dbReference type="KEGG" id="mrr:Moror_4446"/>
<evidence type="ECO:0000256" key="1">
    <source>
        <dbReference type="ARBA" id="ARBA00004123"/>
    </source>
</evidence>
<feature type="compositionally biased region" description="Basic and acidic residues" evidence="5">
    <location>
        <begin position="281"/>
        <end position="294"/>
    </location>
</feature>
<evidence type="ECO:0000256" key="5">
    <source>
        <dbReference type="SAM" id="MobiDB-lite"/>
    </source>
</evidence>
<sequence length="657" mass="75057">MEDSVVGSKLRERDKIIEQKYERELQARDAKAEKWKRAYDNLCTELFNERNNSLRLARSLGFETTSQAQLHIENSNNTTYRDCLKQNEETQKGLRELKAEYESKIEALEKENGSLKDEVESHSNRVFQLETEQRLLEERYDQLATAHSEATAKHLREYQRFKKWRRWLYDEDEAEKIGDSKKRTKYAALTYLRRRDRVRALEETANDDSVLDLADFDDISPIKPRKRPSTPLSSRKIRFSSPLTPTTRANVVKRTPKRGLPSLTPPSSALQPPTSPSSVPRHSEQNTKSPKDDFQIPNSSDTEEDTQLKSILTSAIRDNKRLGGPKPHPNQSPSPFSKSPLHTRILPARAQPLFLKRTHPVTPFFAAPSANPFDLESSSPQSSPSPSSRKRRRVSEADAYKQLEDIKDQGKGKEIPEGSKENQKGLSMSVDRAAGSSSWKRSQSSDRSMPPPPVLGPSLVASTSRAPDPGDYSAYKGRGRYARSSSNNQEKTLNELYMIDPDRNEGLNHEFDEVVRGKESRKRLAAGDCEDCQEYYEAIGPMPPRLQQPLWRSPTASPGKKTISYHHRHKQNLKGHRASPPPSPTPDRSRIDSHKQAISRHRFHWAKARTPPGYWDIGFPNTQEAVAINQKAKEMHRQKRKQVEKEAMNANGRYKRR</sequence>
<feature type="compositionally biased region" description="Low complexity" evidence="5">
    <location>
        <begin position="377"/>
        <end position="387"/>
    </location>
</feature>
<dbReference type="EMBL" id="AWSO01000279">
    <property type="protein sequence ID" value="ESK92498.1"/>
    <property type="molecule type" value="Genomic_DNA"/>
</dbReference>
<feature type="region of interest" description="Disordered" evidence="5">
    <location>
        <begin position="219"/>
        <end position="341"/>
    </location>
</feature>
<dbReference type="STRING" id="1381753.V2X049"/>
<dbReference type="GO" id="GO:0005634">
    <property type="term" value="C:nucleus"/>
    <property type="evidence" value="ECO:0007669"/>
    <property type="project" value="UniProtKB-SubCell"/>
</dbReference>
<evidence type="ECO:0000313" key="7">
    <source>
        <dbReference type="EMBL" id="ESK92498.1"/>
    </source>
</evidence>
<feature type="region of interest" description="Disordered" evidence="5">
    <location>
        <begin position="631"/>
        <end position="657"/>
    </location>
</feature>
<dbReference type="HOGENOM" id="CLU_024644_0_0_1"/>
<dbReference type="InterPro" id="IPR013882">
    <property type="entry name" value="Ctp1_C"/>
</dbReference>